<dbReference type="eggNOG" id="ENOG502QTAE">
    <property type="taxonomic scope" value="Eukaryota"/>
</dbReference>
<sequence length="632" mass="67447">MASASFDFEFGGRGGGVARAAAGALDEDDDRAEDLALAAFPLTQMTLGVWKARAHGGLRFLLARRSFVFVVFRRRRAVSRLARASDFALNLVNKAMPSSRLVTSRVPTSPFNLERTSSSSASASEAAAASASTPRADAAVPGTPTDDAAVTGGTPSFVAGVGFTPPRGARQHQHQRSTTNHLVLTFEVKFEDLVGMDYKNPLCEDGRVAIEARAVTKRAFADYDAAIAFFEARDRRADGGETNRNARGFFDASGGAGSAVPVRGSSGRRSGDRDRAARRRLGGGSGGSGSGGLRARERERTPPPAAEEEEEEEEEDDDDRGGGGGVARKRSRGVLEPSFAAVDTKKPFMPFAVKPPAEGMEDGASTDAAAAAAASPPKTPREDILRRRLTVDTKTKRATPPIPETASDGNFVSDTTMSDTTPAARISHTPPFDTPAGYRNDGNNAGKAASRRARVGYSPEASRFKPAAVGGDNDSSRASSSSRASTTAPATASCVFLHRTIIACFDDPDLPAALRRKVTSRQRLLRLYESGLPPWALLLPSFGFYYRPYLRGVARALFVLVSVLSMLAGFYDLYKNIPGFGAVLTRALGPFVTFLETHASTRLAVLASYLFTQARSIHWSPYDRVRVVNADP</sequence>
<dbReference type="GeneID" id="9684726"/>
<organism evidence="4">
    <name type="scientific">Micromonas pusilla (strain CCMP1545)</name>
    <name type="common">Picoplanktonic green alga</name>
    <dbReference type="NCBI Taxonomy" id="564608"/>
    <lineage>
        <taxon>Eukaryota</taxon>
        <taxon>Viridiplantae</taxon>
        <taxon>Chlorophyta</taxon>
        <taxon>Mamiellophyceae</taxon>
        <taxon>Mamiellales</taxon>
        <taxon>Mamiellaceae</taxon>
        <taxon>Micromonas</taxon>
    </lineage>
</organism>
<dbReference type="AlphaFoldDB" id="C1MV12"/>
<protein>
    <submittedName>
        <fullName evidence="3">Predicted protein</fullName>
    </submittedName>
</protein>
<evidence type="ECO:0000256" key="1">
    <source>
        <dbReference type="SAM" id="MobiDB-lite"/>
    </source>
</evidence>
<dbReference type="Proteomes" id="UP000001876">
    <property type="component" value="Unassembled WGS sequence"/>
</dbReference>
<evidence type="ECO:0000313" key="3">
    <source>
        <dbReference type="EMBL" id="EEH56418.1"/>
    </source>
</evidence>
<feature type="compositionally biased region" description="Acidic residues" evidence="1">
    <location>
        <begin position="306"/>
        <end position="319"/>
    </location>
</feature>
<dbReference type="PANTHER" id="PTHR34553">
    <property type="entry name" value="OS05G0597400 PROTEIN"/>
    <property type="match status" value="1"/>
</dbReference>
<keyword evidence="2" id="KW-1133">Transmembrane helix</keyword>
<dbReference type="RefSeq" id="XP_003059286.1">
    <property type="nucleotide sequence ID" value="XM_003059240.1"/>
</dbReference>
<dbReference type="OrthoDB" id="1915931at2759"/>
<keyword evidence="4" id="KW-1185">Reference proteome</keyword>
<feature type="region of interest" description="Disordered" evidence="1">
    <location>
        <begin position="353"/>
        <end position="385"/>
    </location>
</feature>
<name>C1MV12_MICPC</name>
<feature type="region of interest" description="Disordered" evidence="1">
    <location>
        <begin position="420"/>
        <end position="484"/>
    </location>
</feature>
<keyword evidence="2" id="KW-0472">Membrane</keyword>
<feature type="compositionally biased region" description="Gly residues" evidence="1">
    <location>
        <begin position="282"/>
        <end position="292"/>
    </location>
</feature>
<dbReference type="EMBL" id="GG663740">
    <property type="protein sequence ID" value="EEH56418.1"/>
    <property type="molecule type" value="Genomic_DNA"/>
</dbReference>
<feature type="region of interest" description="Disordered" evidence="1">
    <location>
        <begin position="103"/>
        <end position="151"/>
    </location>
</feature>
<evidence type="ECO:0000256" key="2">
    <source>
        <dbReference type="SAM" id="Phobius"/>
    </source>
</evidence>
<keyword evidence="2" id="KW-0812">Transmembrane</keyword>
<feature type="region of interest" description="Disordered" evidence="1">
    <location>
        <begin position="394"/>
        <end position="413"/>
    </location>
</feature>
<dbReference type="KEGG" id="mpp:MICPUCDRAFT_59015"/>
<accession>C1MV12</accession>
<feature type="compositionally biased region" description="Low complexity" evidence="1">
    <location>
        <begin position="258"/>
        <end position="268"/>
    </location>
</feature>
<dbReference type="OMA" id="PRWHSEL"/>
<dbReference type="STRING" id="564608.C1MV12"/>
<feature type="compositionally biased region" description="Polar residues" evidence="1">
    <location>
        <begin position="103"/>
        <end position="116"/>
    </location>
</feature>
<dbReference type="PANTHER" id="PTHR34553:SF4">
    <property type="entry name" value="G1_S-SPECIFIC CYCLIN-E PROTEIN"/>
    <property type="match status" value="1"/>
</dbReference>
<feature type="transmembrane region" description="Helical" evidence="2">
    <location>
        <begin position="552"/>
        <end position="571"/>
    </location>
</feature>
<feature type="compositionally biased region" description="Low complexity" evidence="1">
    <location>
        <begin position="117"/>
        <end position="139"/>
    </location>
</feature>
<reference evidence="3 4" key="1">
    <citation type="journal article" date="2009" name="Science">
        <title>Green evolution and dynamic adaptations revealed by genomes of the marine picoeukaryotes Micromonas.</title>
        <authorList>
            <person name="Worden A.Z."/>
            <person name="Lee J.H."/>
            <person name="Mock T."/>
            <person name="Rouze P."/>
            <person name="Simmons M.P."/>
            <person name="Aerts A.L."/>
            <person name="Allen A.E."/>
            <person name="Cuvelier M.L."/>
            <person name="Derelle E."/>
            <person name="Everett M.V."/>
            <person name="Foulon E."/>
            <person name="Grimwood J."/>
            <person name="Gundlach H."/>
            <person name="Henrissat B."/>
            <person name="Napoli C."/>
            <person name="McDonald S.M."/>
            <person name="Parker M.S."/>
            <person name="Rombauts S."/>
            <person name="Salamov A."/>
            <person name="Von Dassow P."/>
            <person name="Badger J.H."/>
            <person name="Coutinho P.M."/>
            <person name="Demir E."/>
            <person name="Dubchak I."/>
            <person name="Gentemann C."/>
            <person name="Eikrem W."/>
            <person name="Gready J.E."/>
            <person name="John U."/>
            <person name="Lanier W."/>
            <person name="Lindquist E.A."/>
            <person name="Lucas S."/>
            <person name="Mayer K.F."/>
            <person name="Moreau H."/>
            <person name="Not F."/>
            <person name="Otillar R."/>
            <person name="Panaud O."/>
            <person name="Pangilinan J."/>
            <person name="Paulsen I."/>
            <person name="Piegu B."/>
            <person name="Poliakov A."/>
            <person name="Robbens S."/>
            <person name="Schmutz J."/>
            <person name="Toulza E."/>
            <person name="Wyss T."/>
            <person name="Zelensky A."/>
            <person name="Zhou K."/>
            <person name="Armbrust E.V."/>
            <person name="Bhattacharya D."/>
            <person name="Goodenough U.W."/>
            <person name="Van de Peer Y."/>
            <person name="Grigoriev I.V."/>
        </authorList>
    </citation>
    <scope>NUCLEOTIDE SEQUENCE [LARGE SCALE GENOMIC DNA]</scope>
    <source>
        <strain evidence="3 4">CCMP1545</strain>
    </source>
</reference>
<proteinExistence type="predicted"/>
<gene>
    <name evidence="3" type="ORF">MICPUCDRAFT_59015</name>
</gene>
<feature type="region of interest" description="Disordered" evidence="1">
    <location>
        <begin position="238"/>
        <end position="332"/>
    </location>
</feature>
<evidence type="ECO:0000313" key="4">
    <source>
        <dbReference type="Proteomes" id="UP000001876"/>
    </source>
</evidence>